<dbReference type="HOGENOM" id="CLU_2864060_0_0_10"/>
<dbReference type="Proteomes" id="UP000003112">
    <property type="component" value="Unassembled WGS sequence"/>
</dbReference>
<proteinExistence type="predicted"/>
<evidence type="ECO:0000256" key="1">
    <source>
        <dbReference type="SAM" id="Phobius"/>
    </source>
</evidence>
<accession>E6K6R1</accession>
<protein>
    <submittedName>
        <fullName evidence="2">Uncharacterized protein</fullName>
    </submittedName>
</protein>
<gene>
    <name evidence="2" type="ORF">HMPREF6485_1310</name>
</gene>
<organism evidence="2 3">
    <name type="scientific">Segatella buccae ATCC 33574</name>
    <dbReference type="NCBI Taxonomy" id="873513"/>
    <lineage>
        <taxon>Bacteria</taxon>
        <taxon>Pseudomonadati</taxon>
        <taxon>Bacteroidota</taxon>
        <taxon>Bacteroidia</taxon>
        <taxon>Bacteroidales</taxon>
        <taxon>Prevotellaceae</taxon>
        <taxon>Segatella</taxon>
    </lineage>
</organism>
<dbReference type="STRING" id="873513.HMPREF6485_1310"/>
<feature type="transmembrane region" description="Helical" evidence="1">
    <location>
        <begin position="30"/>
        <end position="48"/>
    </location>
</feature>
<reference evidence="2 3" key="1">
    <citation type="submission" date="2010-10" db="EMBL/GenBank/DDBJ databases">
        <authorList>
            <person name="Muzny D."/>
            <person name="Qin X."/>
            <person name="Deng J."/>
            <person name="Jiang H."/>
            <person name="Liu Y."/>
            <person name="Qu J."/>
            <person name="Song X.-Z."/>
            <person name="Zhang L."/>
            <person name="Thornton R."/>
            <person name="Coyle M."/>
            <person name="Francisco L."/>
            <person name="Jackson L."/>
            <person name="Javaid M."/>
            <person name="Korchina V."/>
            <person name="Kovar C."/>
            <person name="Mata R."/>
            <person name="Mathew T."/>
            <person name="Ngo R."/>
            <person name="Nguyen L."/>
            <person name="Nguyen N."/>
            <person name="Okwuonu G."/>
            <person name="Ongeri F."/>
            <person name="Pham C."/>
            <person name="Simmons D."/>
            <person name="Wilczek-Boney K."/>
            <person name="Hale W."/>
            <person name="Jakkamsetti A."/>
            <person name="Pham P."/>
            <person name="Ruth R."/>
            <person name="San Lucas F."/>
            <person name="Warren J."/>
            <person name="Zhang J."/>
            <person name="Zhao Z."/>
            <person name="Zhou C."/>
            <person name="Zhu D."/>
            <person name="Lee S."/>
            <person name="Bess C."/>
            <person name="Blankenburg K."/>
            <person name="Forbes L."/>
            <person name="Fu Q."/>
            <person name="Gubbala S."/>
            <person name="Hirani K."/>
            <person name="Jayaseelan J.C."/>
            <person name="Lara F."/>
            <person name="Munidasa M."/>
            <person name="Palculict T."/>
            <person name="Patil S."/>
            <person name="Pu L.-L."/>
            <person name="Saada N."/>
            <person name="Tang L."/>
            <person name="Weissenberger G."/>
            <person name="Zhu Y."/>
            <person name="Hemphill L."/>
            <person name="Shang Y."/>
            <person name="Youmans B."/>
            <person name="Ayvaz T."/>
            <person name="Ross M."/>
            <person name="Santibanez J."/>
            <person name="Aqrawi P."/>
            <person name="Gross S."/>
            <person name="Joshi V."/>
            <person name="Fowler G."/>
            <person name="Nazareth L."/>
            <person name="Reid J."/>
            <person name="Worley K."/>
            <person name="Petrosino J."/>
            <person name="Highlander S."/>
            <person name="Gibbs R."/>
        </authorList>
    </citation>
    <scope>NUCLEOTIDE SEQUENCE [LARGE SCALE GENOMIC DNA]</scope>
    <source>
        <strain evidence="2 3">ATCC 33574</strain>
    </source>
</reference>
<evidence type="ECO:0000313" key="2">
    <source>
        <dbReference type="EMBL" id="EFU30741.1"/>
    </source>
</evidence>
<keyword evidence="1" id="KW-0472">Membrane</keyword>
<evidence type="ECO:0000313" key="3">
    <source>
        <dbReference type="Proteomes" id="UP000003112"/>
    </source>
</evidence>
<name>E6K6R1_9BACT</name>
<comment type="caution">
    <text evidence="2">The sequence shown here is derived from an EMBL/GenBank/DDBJ whole genome shotgun (WGS) entry which is preliminary data.</text>
</comment>
<keyword evidence="1" id="KW-0812">Transmembrane</keyword>
<sequence>MIIDCYKISDLMSKKHPQKKETLILTFSEPFFSIVAVFVLKMALVFFAQSKKSALPDSLLLVLL</sequence>
<keyword evidence="3" id="KW-1185">Reference proteome</keyword>
<dbReference type="AlphaFoldDB" id="E6K6R1"/>
<keyword evidence="1" id="KW-1133">Transmembrane helix</keyword>
<dbReference type="EMBL" id="AEPD01000026">
    <property type="protein sequence ID" value="EFU30741.1"/>
    <property type="molecule type" value="Genomic_DNA"/>
</dbReference>